<evidence type="ECO:0000313" key="2">
    <source>
        <dbReference type="Proteomes" id="UP001163064"/>
    </source>
</evidence>
<accession>A0ABT3TVN5</accession>
<dbReference type="Proteomes" id="UP001163064">
    <property type="component" value="Unassembled WGS sequence"/>
</dbReference>
<comment type="caution">
    <text evidence="1">The sequence shown here is derived from an EMBL/GenBank/DDBJ whole genome shotgun (WGS) entry which is preliminary data.</text>
</comment>
<protein>
    <submittedName>
        <fullName evidence="1">Uncharacterized protein</fullName>
    </submittedName>
</protein>
<gene>
    <name evidence="1" type="ORF">OFY01_15315</name>
</gene>
<evidence type="ECO:0000313" key="1">
    <source>
        <dbReference type="EMBL" id="MCX3061104.1"/>
    </source>
</evidence>
<keyword evidence="2" id="KW-1185">Reference proteome</keyword>
<organism evidence="1 2">
    <name type="scientific">Streptomyces beihaiensis</name>
    <dbReference type="NCBI Taxonomy" id="2984495"/>
    <lineage>
        <taxon>Bacteria</taxon>
        <taxon>Bacillati</taxon>
        <taxon>Actinomycetota</taxon>
        <taxon>Actinomycetes</taxon>
        <taxon>Kitasatosporales</taxon>
        <taxon>Streptomycetaceae</taxon>
        <taxon>Streptomyces</taxon>
    </lineage>
</organism>
<dbReference type="EMBL" id="JAPHNL010000157">
    <property type="protein sequence ID" value="MCX3061104.1"/>
    <property type="molecule type" value="Genomic_DNA"/>
</dbReference>
<sequence>MAGRQGLALLWDDSAAAARFLPKIAAKTFGGSPNHRWAFELNEAPQPQQDGPVGMPKEISLLLHA</sequence>
<name>A0ABT3TVN5_9ACTN</name>
<reference evidence="1" key="1">
    <citation type="submission" date="2022-10" db="EMBL/GenBank/DDBJ databases">
        <title>Streptomyces beihaiensis sp. nov., a chitin degrading actinobacterium, isolated from shrimp pond soil.</title>
        <authorList>
            <person name="Xie J."/>
            <person name="Shen N."/>
        </authorList>
    </citation>
    <scope>NUCLEOTIDE SEQUENCE</scope>
    <source>
        <strain evidence="1">GXMU-J5</strain>
    </source>
</reference>
<dbReference type="RefSeq" id="WP_266600193.1">
    <property type="nucleotide sequence ID" value="NZ_JAPHNL010000157.1"/>
</dbReference>
<proteinExistence type="predicted"/>